<evidence type="ECO:0000313" key="1">
    <source>
        <dbReference type="EMBL" id="KKM18680.1"/>
    </source>
</evidence>
<comment type="caution">
    <text evidence="1">The sequence shown here is derived from an EMBL/GenBank/DDBJ whole genome shotgun (WGS) entry which is preliminary data.</text>
</comment>
<gene>
    <name evidence="1" type="ORF">LCGC14_1663220</name>
</gene>
<name>A0A0F9KTI5_9ZZZZ</name>
<dbReference type="AlphaFoldDB" id="A0A0F9KTI5"/>
<dbReference type="EMBL" id="LAZR01014169">
    <property type="protein sequence ID" value="KKM18680.1"/>
    <property type="molecule type" value="Genomic_DNA"/>
</dbReference>
<accession>A0A0F9KTI5</accession>
<reference evidence="1" key="1">
    <citation type="journal article" date="2015" name="Nature">
        <title>Complex archaea that bridge the gap between prokaryotes and eukaryotes.</title>
        <authorList>
            <person name="Spang A."/>
            <person name="Saw J.H."/>
            <person name="Jorgensen S.L."/>
            <person name="Zaremba-Niedzwiedzka K."/>
            <person name="Martijn J."/>
            <person name="Lind A.E."/>
            <person name="van Eijk R."/>
            <person name="Schleper C."/>
            <person name="Guy L."/>
            <person name="Ettema T.J."/>
        </authorList>
    </citation>
    <scope>NUCLEOTIDE SEQUENCE</scope>
</reference>
<organism evidence="1">
    <name type="scientific">marine sediment metagenome</name>
    <dbReference type="NCBI Taxonomy" id="412755"/>
    <lineage>
        <taxon>unclassified sequences</taxon>
        <taxon>metagenomes</taxon>
        <taxon>ecological metagenomes</taxon>
    </lineage>
</organism>
<sequence>MSLYFDQEEAIKTLQDRGYRVIKVDFSDTASVTTMKKLVEYFYARRFFYNSDRKFPASIDWKKDNLYASDLVRSRQKLGLSRKDAVREAAALVDALFKYESFLKLREPINHLTILTSRPVMDRICNYMNAEVSEVEECKTGEYIDKINKIYDREYAQRDFEKAAESRKKILEKLNDNG</sequence>
<proteinExistence type="predicted"/>
<protein>
    <submittedName>
        <fullName evidence="1">Uncharacterized protein</fullName>
    </submittedName>
</protein>